<evidence type="ECO:0000256" key="3">
    <source>
        <dbReference type="SAM" id="SignalP"/>
    </source>
</evidence>
<evidence type="ECO:0000256" key="1">
    <source>
        <dbReference type="SAM" id="MobiDB-lite"/>
    </source>
</evidence>
<accession>A0A401JFP2</accession>
<dbReference type="RefSeq" id="WP_124705229.1">
    <property type="nucleotide sequence ID" value="NZ_BGOW01000020.1"/>
</dbReference>
<evidence type="ECO:0000313" key="6">
    <source>
        <dbReference type="Proteomes" id="UP000286806"/>
    </source>
</evidence>
<organism evidence="5 6">
    <name type="scientific">Sulfuriferula multivorans</name>
    <dbReference type="NCBI Taxonomy" id="1559896"/>
    <lineage>
        <taxon>Bacteria</taxon>
        <taxon>Pseudomonadati</taxon>
        <taxon>Pseudomonadota</taxon>
        <taxon>Betaproteobacteria</taxon>
        <taxon>Nitrosomonadales</taxon>
        <taxon>Sulfuricellaceae</taxon>
        <taxon>Sulfuriferula</taxon>
    </lineage>
</organism>
<evidence type="ECO:0000313" key="5">
    <source>
        <dbReference type="EMBL" id="GBL46442.1"/>
    </source>
</evidence>
<dbReference type="InterPro" id="IPR057699">
    <property type="entry name" value="DUF7939"/>
</dbReference>
<keyword evidence="2" id="KW-1133">Transmembrane helix</keyword>
<dbReference type="Proteomes" id="UP000286806">
    <property type="component" value="Unassembled WGS sequence"/>
</dbReference>
<feature type="domain" description="DUF7939" evidence="4">
    <location>
        <begin position="480"/>
        <end position="560"/>
    </location>
</feature>
<keyword evidence="2" id="KW-0812">Transmembrane</keyword>
<gene>
    <name evidence="5" type="ORF">SFMTTN_2256</name>
</gene>
<dbReference type="PANTHER" id="PTHR40940">
    <property type="entry name" value="PROTEIN BATD-RELATED"/>
    <property type="match status" value="1"/>
</dbReference>
<dbReference type="EMBL" id="BGOW01000020">
    <property type="protein sequence ID" value="GBL46442.1"/>
    <property type="molecule type" value="Genomic_DNA"/>
</dbReference>
<feature type="compositionally biased region" description="Polar residues" evidence="1">
    <location>
        <begin position="413"/>
        <end position="425"/>
    </location>
</feature>
<evidence type="ECO:0000259" key="4">
    <source>
        <dbReference type="Pfam" id="PF25607"/>
    </source>
</evidence>
<protein>
    <submittedName>
        <fullName evidence="5">BatD</fullName>
    </submittedName>
</protein>
<feature type="region of interest" description="Disordered" evidence="1">
    <location>
        <begin position="395"/>
        <end position="430"/>
    </location>
</feature>
<keyword evidence="2" id="KW-0472">Membrane</keyword>
<keyword evidence="3" id="KW-0732">Signal</keyword>
<dbReference type="Pfam" id="PF25607">
    <property type="entry name" value="DUF7939"/>
    <property type="match status" value="1"/>
</dbReference>
<comment type="caution">
    <text evidence="5">The sequence shown here is derived from an EMBL/GenBank/DDBJ whole genome shotgun (WGS) entry which is preliminary data.</text>
</comment>
<sequence length="580" mass="62948">MVKARFNQFLIFLIAALCVLSCTPASASLQAQVDRNPVAMNESFNLTLSSDSSSGEPDLSALKRDFDVLGQSKSSSFQIINGQISHNTQWQISLVAKHAGQLQIPAIPIGGQSSAPINLTVSAANQAGTAQQSRDLFLEVSATPQTVHVQQQIIFTVRLYSALSLGEGSSLSDPTFPNMDAVVERLGADHPFEVMRNGQAYSVIERRYAVFPQKSGQFSSAPIVFDGSVVEANQNGGGFMFNPFSQSTRQLRLDSKSVAFTVKPVPPGYDIRQWLPASNLQLTEQWSENPPKFTVGEPITRTLTITANGLTATQLPAMDSGKIDGLKLYPDQPTLKNGQDGNGIIGTREQKIAYIPTRAGNVTLPAIEIKWWNVNTNQAEVARLPARSITVLPGSPNQVSAPPPSPAPLVTQAPASTTLSSNVPRSSGALVSGSQRWWPWLALLLGLGWLITLLAWWWRAHQKTPSAGADAASEETLGKLEKQFRKACMENNAAQAKTQLLAWAKQRWRQAPPASLTALARLCEPELADAITQLDGALYAKTQAQWHGDVLWSLFNQHKPGGKPVKTKNTDSLEPLYRNS</sequence>
<dbReference type="InterPro" id="IPR025738">
    <property type="entry name" value="BatD"/>
</dbReference>
<proteinExistence type="predicted"/>
<dbReference type="PANTHER" id="PTHR40940:SF1">
    <property type="entry name" value="PROTEIN BATD"/>
    <property type="match status" value="1"/>
</dbReference>
<dbReference type="OrthoDB" id="5293418at2"/>
<feature type="chain" id="PRO_5019282644" evidence="3">
    <location>
        <begin position="28"/>
        <end position="580"/>
    </location>
</feature>
<reference evidence="5 6" key="1">
    <citation type="journal article" date="2019" name="Front. Microbiol.">
        <title>Genomes of Neutrophilic Sulfur-Oxidizing Chemolithoautotrophs Representing 9 Proteobacterial Species From 8 Genera.</title>
        <authorList>
            <person name="Watanabe T."/>
            <person name="Kojima H."/>
            <person name="Umezawa K."/>
            <person name="Hori C."/>
            <person name="Takasuka T.E."/>
            <person name="Kato Y."/>
            <person name="Fukui M."/>
        </authorList>
    </citation>
    <scope>NUCLEOTIDE SEQUENCE [LARGE SCALE GENOMIC DNA]</scope>
    <source>
        <strain evidence="5 6">TTN</strain>
    </source>
</reference>
<dbReference type="AlphaFoldDB" id="A0A401JFP2"/>
<name>A0A401JFP2_9PROT</name>
<feature type="signal peptide" evidence="3">
    <location>
        <begin position="1"/>
        <end position="27"/>
    </location>
</feature>
<feature type="region of interest" description="Disordered" evidence="1">
    <location>
        <begin position="561"/>
        <end position="580"/>
    </location>
</feature>
<dbReference type="Pfam" id="PF13584">
    <property type="entry name" value="BatD"/>
    <property type="match status" value="2"/>
</dbReference>
<feature type="transmembrane region" description="Helical" evidence="2">
    <location>
        <begin position="437"/>
        <end position="458"/>
    </location>
</feature>
<keyword evidence="6" id="KW-1185">Reference proteome</keyword>
<evidence type="ECO:0000256" key="2">
    <source>
        <dbReference type="SAM" id="Phobius"/>
    </source>
</evidence>